<evidence type="ECO:0000256" key="7">
    <source>
        <dbReference type="ARBA" id="ARBA00029903"/>
    </source>
</evidence>
<proteinExistence type="predicted"/>
<keyword evidence="6" id="KW-0443">Lipid metabolism</keyword>
<dbReference type="Gene3D" id="1.20.90.10">
    <property type="entry name" value="Phospholipase A2 domain"/>
    <property type="match status" value="2"/>
</dbReference>
<feature type="domain" description="Phospholipase A2-like central" evidence="9">
    <location>
        <begin position="370"/>
        <end position="465"/>
    </location>
</feature>
<evidence type="ECO:0000256" key="4">
    <source>
        <dbReference type="ARBA" id="ARBA00022525"/>
    </source>
</evidence>
<keyword evidence="5" id="KW-0442">Lipid degradation</keyword>
<reference evidence="10 11" key="1">
    <citation type="submission" date="2017-06" db="EMBL/GenBank/DDBJ databases">
        <title>Aedes aegypti genome working group (AGWG) sequencing and assembly.</title>
        <authorList>
            <consortium name="Aedes aegypti Genome Working Group (AGWG)"/>
            <person name="Matthews B.J."/>
        </authorList>
    </citation>
    <scope>NUCLEOTIDE SEQUENCE [LARGE SCALE GENOMIC DNA]</scope>
    <source>
        <strain evidence="10 11">LVP_AGWG</strain>
    </source>
</reference>
<evidence type="ECO:0000256" key="2">
    <source>
        <dbReference type="ARBA" id="ARBA00004613"/>
    </source>
</evidence>
<evidence type="ECO:0000256" key="6">
    <source>
        <dbReference type="ARBA" id="ARBA00023098"/>
    </source>
</evidence>
<feature type="domain" description="Phospholipase A2-like central" evidence="9">
    <location>
        <begin position="297"/>
        <end position="366"/>
    </location>
</feature>
<dbReference type="GO" id="GO:0016042">
    <property type="term" value="P:lipid catabolic process"/>
    <property type="evidence" value="ECO:0007669"/>
    <property type="project" value="UniProtKB-KW"/>
</dbReference>
<dbReference type="PROSITE" id="PS00118">
    <property type="entry name" value="PA2_HIS"/>
    <property type="match status" value="1"/>
</dbReference>
<accession>A0A6I8TWD5</accession>
<evidence type="ECO:0000313" key="11">
    <source>
        <dbReference type="Proteomes" id="UP000008820"/>
    </source>
</evidence>
<sequence length="497" mass="57683">MIVLKVRVKNMLNMKIEIRNLFLLTIVTALLNLAAATSSASSNNFISLDEFNSSPTRHNHRHHPSTHQQQQQPQKDNFILIDYLSDGERERRISWNGITGKETSIGDVSKSLSLWQLSDGKSFIQMIYTSDGQLMDCEYIRQKKLVFSFLNRFYDEIDQARSRNFTSPLTVPKKHHSLVSDHDFREFIDNGIVTSEMEDLQYSVQEFANGQSSAADAPDAFGLRNLTYIQLTSEDELPKDLHKQLNYRRLKHQCDQRHAQMRNLAHGLQSSDPQEQQTAGETLQRHKRAIADWFLSPNTKWCGKGHSAERYHQLGGASRADMCCRQHDYCKLNIPGMATKWDLFNYRPYTISHCSCDQRHRRDLSNMLRVPGTKWCGKGWSARNYVEMGGLSKADRCCRQHDLSCPFWILGFETKYGVFNWRVNTLMHCSCDERFRTCLKMSDSSDANMVGKLFFNIVQSKCFVLKPETVCTKTSWWGKCEKKIRKKRALIRDNRKY</sequence>
<name>A0A6I8TWD5_AEDAE</name>
<feature type="region of interest" description="Disordered" evidence="8">
    <location>
        <begin position="53"/>
        <end position="73"/>
    </location>
</feature>
<evidence type="ECO:0000259" key="9">
    <source>
        <dbReference type="Pfam" id="PF05826"/>
    </source>
</evidence>
<dbReference type="GO" id="GO:0006644">
    <property type="term" value="P:phospholipid metabolic process"/>
    <property type="evidence" value="ECO:0007669"/>
    <property type="project" value="InterPro"/>
</dbReference>
<evidence type="ECO:0000256" key="1">
    <source>
        <dbReference type="ARBA" id="ARBA00001913"/>
    </source>
</evidence>
<dbReference type="InterPro" id="IPR033113">
    <property type="entry name" value="PLA2_histidine"/>
</dbReference>
<dbReference type="EC" id="3.1.1.4" evidence="3"/>
<dbReference type="EnsemblMetazoa" id="AAEL019751-RD">
    <property type="protein sequence ID" value="AAEL019751-PD"/>
    <property type="gene ID" value="AAEL019751"/>
</dbReference>
<protein>
    <recommendedName>
        <fullName evidence="3">phospholipase A2</fullName>
        <ecNumber evidence="3">3.1.1.4</ecNumber>
    </recommendedName>
    <alternativeName>
        <fullName evidence="7">Phosphatidylcholine 2-acylhydrolase</fullName>
    </alternativeName>
</protein>
<reference evidence="10" key="2">
    <citation type="submission" date="2020-05" db="UniProtKB">
        <authorList>
            <consortium name="EnsemblMetazoa"/>
        </authorList>
    </citation>
    <scope>IDENTIFICATION</scope>
    <source>
        <strain evidence="10">LVP_AGWG</strain>
    </source>
</reference>
<dbReference type="EnsemblMetazoa" id="AAEL019751-RC">
    <property type="protein sequence ID" value="AAEL019751-PC"/>
    <property type="gene ID" value="AAEL019751"/>
</dbReference>
<dbReference type="GO" id="GO:0004623">
    <property type="term" value="F:phospholipase A2 activity"/>
    <property type="evidence" value="ECO:0007669"/>
    <property type="project" value="UniProtKB-EC"/>
</dbReference>
<dbReference type="Proteomes" id="UP000008820">
    <property type="component" value="Chromosome 3"/>
</dbReference>
<comment type="cofactor">
    <cofactor evidence="1">
        <name>Ca(2+)</name>
        <dbReference type="ChEBI" id="CHEBI:29108"/>
    </cofactor>
</comment>
<dbReference type="OrthoDB" id="6075074at2759"/>
<dbReference type="AlphaFoldDB" id="A0A6I8TWD5"/>
<dbReference type="InterPro" id="IPR016090">
    <property type="entry name" value="PLA2-like_dom"/>
</dbReference>
<dbReference type="PANTHER" id="PTHR12253">
    <property type="entry name" value="RH14732P"/>
    <property type="match status" value="1"/>
</dbReference>
<dbReference type="Pfam" id="PF05826">
    <property type="entry name" value="Phospholip_A2_2"/>
    <property type="match status" value="2"/>
</dbReference>
<comment type="subcellular location">
    <subcellularLocation>
        <location evidence="2">Secreted</location>
    </subcellularLocation>
</comment>
<evidence type="ECO:0000256" key="8">
    <source>
        <dbReference type="SAM" id="MobiDB-lite"/>
    </source>
</evidence>
<dbReference type="InParanoid" id="A0A6I8TWD5"/>
<keyword evidence="11" id="KW-1185">Reference proteome</keyword>
<gene>
    <name evidence="10" type="primary">5571127</name>
</gene>
<keyword evidence="4" id="KW-0964">Secreted</keyword>
<dbReference type="InterPro" id="IPR036444">
    <property type="entry name" value="PLipase_A2_dom_sf"/>
</dbReference>
<dbReference type="CDD" id="cd00618">
    <property type="entry name" value="PLA2_like"/>
    <property type="match status" value="1"/>
</dbReference>
<dbReference type="GO" id="GO:0005576">
    <property type="term" value="C:extracellular region"/>
    <property type="evidence" value="ECO:0007669"/>
    <property type="project" value="UniProtKB-SubCell"/>
</dbReference>
<evidence type="ECO:0000256" key="3">
    <source>
        <dbReference type="ARBA" id="ARBA00013278"/>
    </source>
</evidence>
<dbReference type="GO" id="GO:0050482">
    <property type="term" value="P:arachidonate secretion"/>
    <property type="evidence" value="ECO:0007669"/>
    <property type="project" value="InterPro"/>
</dbReference>
<evidence type="ECO:0000313" key="10">
    <source>
        <dbReference type="EnsemblMetazoa" id="AAEL019751-PC"/>
    </source>
</evidence>
<evidence type="ECO:0000256" key="5">
    <source>
        <dbReference type="ARBA" id="ARBA00022963"/>
    </source>
</evidence>
<organism evidence="10 11">
    <name type="scientific">Aedes aegypti</name>
    <name type="common">Yellowfever mosquito</name>
    <name type="synonym">Culex aegypti</name>
    <dbReference type="NCBI Taxonomy" id="7159"/>
    <lineage>
        <taxon>Eukaryota</taxon>
        <taxon>Metazoa</taxon>
        <taxon>Ecdysozoa</taxon>
        <taxon>Arthropoda</taxon>
        <taxon>Hexapoda</taxon>
        <taxon>Insecta</taxon>
        <taxon>Pterygota</taxon>
        <taxon>Neoptera</taxon>
        <taxon>Endopterygota</taxon>
        <taxon>Diptera</taxon>
        <taxon>Nematocera</taxon>
        <taxon>Culicoidea</taxon>
        <taxon>Culicidae</taxon>
        <taxon>Culicinae</taxon>
        <taxon>Aedini</taxon>
        <taxon>Aedes</taxon>
        <taxon>Stegomyia</taxon>
    </lineage>
</organism>
<dbReference type="SUPFAM" id="SSF48619">
    <property type="entry name" value="Phospholipase A2, PLA2"/>
    <property type="match status" value="2"/>
</dbReference>